<evidence type="ECO:0000256" key="6">
    <source>
        <dbReference type="ARBA" id="ARBA00022843"/>
    </source>
</evidence>
<feature type="compositionally biased region" description="Basic and acidic residues" evidence="10">
    <location>
        <begin position="205"/>
        <end position="218"/>
    </location>
</feature>
<dbReference type="InterPro" id="IPR040221">
    <property type="entry name" value="CDCA7/CDA7L"/>
</dbReference>
<protein>
    <recommendedName>
        <fullName evidence="11">Zinc-finger domain-containing protein</fullName>
    </recommendedName>
</protein>
<dbReference type="Pfam" id="PF10497">
    <property type="entry name" value="zf-4CXXC_R1"/>
    <property type="match status" value="1"/>
</dbReference>
<dbReference type="GO" id="GO:0005737">
    <property type="term" value="C:cytoplasm"/>
    <property type="evidence" value="ECO:0007669"/>
    <property type="project" value="UniProtKB-SubCell"/>
</dbReference>
<feature type="compositionally biased region" description="Basic residues" evidence="10">
    <location>
        <begin position="28"/>
        <end position="42"/>
    </location>
</feature>
<keyword evidence="7" id="KW-0805">Transcription regulation</keyword>
<evidence type="ECO:0000256" key="8">
    <source>
        <dbReference type="ARBA" id="ARBA00023163"/>
    </source>
</evidence>
<keyword evidence="9" id="KW-0539">Nucleus</keyword>
<dbReference type="InterPro" id="IPR018866">
    <property type="entry name" value="Znf-4CXXC_R1"/>
</dbReference>
<dbReference type="PANTHER" id="PTHR31169">
    <property type="entry name" value="OS05G0300700 PROTEIN"/>
    <property type="match status" value="1"/>
</dbReference>
<feature type="domain" description="Zinc-finger" evidence="11">
    <location>
        <begin position="67"/>
        <end position="166"/>
    </location>
</feature>
<keyword evidence="4" id="KW-1017">Isopeptide bond</keyword>
<dbReference type="OrthoDB" id="298344at2759"/>
<name>A0A835IKV8_9MAGN</name>
<dbReference type="AlphaFoldDB" id="A0A835IKV8"/>
<organism evidence="12 13">
    <name type="scientific">Coptis chinensis</name>
    <dbReference type="NCBI Taxonomy" id="261450"/>
    <lineage>
        <taxon>Eukaryota</taxon>
        <taxon>Viridiplantae</taxon>
        <taxon>Streptophyta</taxon>
        <taxon>Embryophyta</taxon>
        <taxon>Tracheophyta</taxon>
        <taxon>Spermatophyta</taxon>
        <taxon>Magnoliopsida</taxon>
        <taxon>Ranunculales</taxon>
        <taxon>Ranunculaceae</taxon>
        <taxon>Coptidoideae</taxon>
        <taxon>Coptis</taxon>
    </lineage>
</organism>
<evidence type="ECO:0000256" key="4">
    <source>
        <dbReference type="ARBA" id="ARBA00022499"/>
    </source>
</evidence>
<keyword evidence="3" id="KW-0963">Cytoplasm</keyword>
<reference evidence="12 13" key="1">
    <citation type="submission" date="2020-10" db="EMBL/GenBank/DDBJ databases">
        <title>The Coptis chinensis genome and diversification of protoberbering-type alkaloids.</title>
        <authorList>
            <person name="Wang B."/>
            <person name="Shu S."/>
            <person name="Song C."/>
            <person name="Liu Y."/>
        </authorList>
    </citation>
    <scope>NUCLEOTIDE SEQUENCE [LARGE SCALE GENOMIC DNA]</scope>
    <source>
        <strain evidence="12">HL-2020</strain>
        <tissue evidence="12">Leaf</tissue>
    </source>
</reference>
<evidence type="ECO:0000256" key="10">
    <source>
        <dbReference type="SAM" id="MobiDB-lite"/>
    </source>
</evidence>
<evidence type="ECO:0000256" key="5">
    <source>
        <dbReference type="ARBA" id="ARBA00022553"/>
    </source>
</evidence>
<evidence type="ECO:0000256" key="1">
    <source>
        <dbReference type="ARBA" id="ARBA00004123"/>
    </source>
</evidence>
<keyword evidence="8" id="KW-0804">Transcription</keyword>
<gene>
    <name evidence="12" type="ORF">IFM89_004422</name>
</gene>
<evidence type="ECO:0000256" key="7">
    <source>
        <dbReference type="ARBA" id="ARBA00023015"/>
    </source>
</evidence>
<comment type="caution">
    <text evidence="12">The sequence shown here is derived from an EMBL/GenBank/DDBJ whole genome shotgun (WGS) entry which is preliminary data.</text>
</comment>
<dbReference type="Proteomes" id="UP000631114">
    <property type="component" value="Unassembled WGS sequence"/>
</dbReference>
<evidence type="ECO:0000256" key="3">
    <source>
        <dbReference type="ARBA" id="ARBA00022490"/>
    </source>
</evidence>
<feature type="region of interest" description="Disordered" evidence="10">
    <location>
        <begin position="174"/>
        <end position="224"/>
    </location>
</feature>
<keyword evidence="13" id="KW-1185">Reference proteome</keyword>
<keyword evidence="6" id="KW-0832">Ubl conjugation</keyword>
<evidence type="ECO:0000313" key="13">
    <source>
        <dbReference type="Proteomes" id="UP000631114"/>
    </source>
</evidence>
<sequence length="467" mass="53214">MVPSQDIYSKVILTPPSNLEILTNPNIKNKKRKYNKKAKKKQKNESPPTSKRNSCPGVRIRGGRIFDSQNGKTCHQCRQKTMDFVAVCKRQIDEKRCCSIKFCHKCLLNRYGEKAEEAERLENWKCPKCRGICNCSFCMKKKGHQPTGILVHTAKATGFQSVLDMLVVTGPDNFNGSRRKEKVAEGEESLSSPSDVKKKRKYKRKQFEESNRDGNVDKGKKRSKKDNVRCEIDLNITLNEEEMKSERSDGGDMMRMIKRREFKRLARANRYVNEQDNGAYSEKNREGLCESIETSLNSIYEGEKMNETAGVDKKPQNCSNICLDLIKALHKIAHSKDSQNCISEGNSTELIKKEEEPDETDMSFHACDKNSGIDNLGGKTMLITNYRHKNEPDAGTSLHQNMNLTTIADIELPAEDVLQFLEFCNAFGQSKVHVRFPRNEVISADDLFGGTPQRKRVFKGLWTSKFT</sequence>
<evidence type="ECO:0000256" key="2">
    <source>
        <dbReference type="ARBA" id="ARBA00004496"/>
    </source>
</evidence>
<evidence type="ECO:0000259" key="11">
    <source>
        <dbReference type="Pfam" id="PF10497"/>
    </source>
</evidence>
<dbReference type="GO" id="GO:0005634">
    <property type="term" value="C:nucleus"/>
    <property type="evidence" value="ECO:0007669"/>
    <property type="project" value="UniProtKB-SubCell"/>
</dbReference>
<dbReference type="EMBL" id="JADFTS010000002">
    <property type="protein sequence ID" value="KAF9619064.1"/>
    <property type="molecule type" value="Genomic_DNA"/>
</dbReference>
<dbReference type="PANTHER" id="PTHR31169:SF8">
    <property type="entry name" value="ZINC-FINGER DOMAIN OF MONOAMINE-OXIDASE A REPRESSOR R1 PROTEIN"/>
    <property type="match status" value="1"/>
</dbReference>
<feature type="region of interest" description="Disordered" evidence="10">
    <location>
        <begin position="28"/>
        <end position="58"/>
    </location>
</feature>
<accession>A0A835IKV8</accession>
<comment type="subcellular location">
    <subcellularLocation>
        <location evidence="2">Cytoplasm</location>
    </subcellularLocation>
    <subcellularLocation>
        <location evidence="1">Nucleus</location>
    </subcellularLocation>
</comment>
<keyword evidence="5" id="KW-0597">Phosphoprotein</keyword>
<proteinExistence type="predicted"/>
<evidence type="ECO:0000256" key="9">
    <source>
        <dbReference type="ARBA" id="ARBA00023242"/>
    </source>
</evidence>
<dbReference type="GO" id="GO:0006355">
    <property type="term" value="P:regulation of DNA-templated transcription"/>
    <property type="evidence" value="ECO:0007669"/>
    <property type="project" value="InterPro"/>
</dbReference>
<evidence type="ECO:0000313" key="12">
    <source>
        <dbReference type="EMBL" id="KAF9619064.1"/>
    </source>
</evidence>